<keyword evidence="2" id="KW-0813">Transport</keyword>
<proteinExistence type="predicted"/>
<comment type="subunit">
    <text evidence="1">Monomer.</text>
</comment>
<gene>
    <name evidence="6" type="ORF">MJ923_13310</name>
</gene>
<dbReference type="EMBL" id="JAKUDL010000004">
    <property type="protein sequence ID" value="MCH4295283.1"/>
    <property type="molecule type" value="Genomic_DNA"/>
</dbReference>
<name>A0AAJ1BID1_9GAMM</name>
<evidence type="ECO:0000256" key="2">
    <source>
        <dbReference type="ARBA" id="ARBA00022448"/>
    </source>
</evidence>
<dbReference type="InterPro" id="IPR004564">
    <property type="entry name" value="OM_lipoprot_carrier_LolA-like"/>
</dbReference>
<feature type="compositionally biased region" description="Polar residues" evidence="5">
    <location>
        <begin position="195"/>
        <end position="204"/>
    </location>
</feature>
<evidence type="ECO:0000256" key="4">
    <source>
        <dbReference type="ARBA" id="ARBA00022927"/>
    </source>
</evidence>
<sequence length="245" mass="26616">MGLIVKFCIGILASVLVWLPVQADEALGQKALAQNADVNLGALSTALKPQGAVRGEFEQTRTLKALKRPLVSRGSFVFSPEQGLMWAQNQPFENLLILSERRMLSRDSEGLWQQTEVDAKAGPATLMPMLVKAMMGGDVATLEQHFSLALSVTDNSWQLNLSPKDSDIKALFAAIELEGTFVSEASPEGAETRTNKASTNNASTDRLKLISPNGDVSDIRFSNQQSGPLSEQERQTFSPQIELGQ</sequence>
<evidence type="ECO:0000313" key="6">
    <source>
        <dbReference type="EMBL" id="MCH4295283.1"/>
    </source>
</evidence>
<dbReference type="GO" id="GO:0015031">
    <property type="term" value="P:protein transport"/>
    <property type="evidence" value="ECO:0007669"/>
    <property type="project" value="UniProtKB-KW"/>
</dbReference>
<feature type="compositionally biased region" description="Polar residues" evidence="5">
    <location>
        <begin position="220"/>
        <end position="239"/>
    </location>
</feature>
<protein>
    <submittedName>
        <fullName evidence="6">Outer membrane lipoprotein carrier protein LolA</fullName>
    </submittedName>
</protein>
<accession>A0AAJ1BID1</accession>
<organism evidence="6 7">
    <name type="scientific">Shewanella zhuhaiensis</name>
    <dbReference type="NCBI Taxonomy" id="2919576"/>
    <lineage>
        <taxon>Bacteria</taxon>
        <taxon>Pseudomonadati</taxon>
        <taxon>Pseudomonadota</taxon>
        <taxon>Gammaproteobacteria</taxon>
        <taxon>Alteromonadales</taxon>
        <taxon>Shewanellaceae</taxon>
        <taxon>Shewanella</taxon>
    </lineage>
</organism>
<evidence type="ECO:0000313" key="7">
    <source>
        <dbReference type="Proteomes" id="UP001297581"/>
    </source>
</evidence>
<dbReference type="RefSeq" id="WP_240591517.1">
    <property type="nucleotide sequence ID" value="NZ_JAKUDL010000004.1"/>
</dbReference>
<dbReference type="AlphaFoldDB" id="A0AAJ1BID1"/>
<reference evidence="6 7" key="1">
    <citation type="submission" date="2022-02" db="EMBL/GenBank/DDBJ databases">
        <title>The genome sequence of Shewanella sp. 3B26.</title>
        <authorList>
            <person name="Du J."/>
        </authorList>
    </citation>
    <scope>NUCLEOTIDE SEQUENCE [LARGE SCALE GENOMIC DNA]</scope>
    <source>
        <strain evidence="6 7">3B26</strain>
    </source>
</reference>
<dbReference type="SUPFAM" id="SSF89392">
    <property type="entry name" value="Prokaryotic lipoproteins and lipoprotein localization factors"/>
    <property type="match status" value="1"/>
</dbReference>
<comment type="caution">
    <text evidence="6">The sequence shown here is derived from an EMBL/GenBank/DDBJ whole genome shotgun (WGS) entry which is preliminary data.</text>
</comment>
<keyword evidence="6" id="KW-0449">Lipoprotein</keyword>
<dbReference type="Proteomes" id="UP001297581">
    <property type="component" value="Unassembled WGS sequence"/>
</dbReference>
<dbReference type="Pfam" id="PF19574">
    <property type="entry name" value="LolA_3"/>
    <property type="match status" value="1"/>
</dbReference>
<evidence type="ECO:0000256" key="1">
    <source>
        <dbReference type="ARBA" id="ARBA00011245"/>
    </source>
</evidence>
<keyword evidence="4" id="KW-0653">Protein transport</keyword>
<evidence type="ECO:0000256" key="5">
    <source>
        <dbReference type="SAM" id="MobiDB-lite"/>
    </source>
</evidence>
<dbReference type="InterPro" id="IPR029046">
    <property type="entry name" value="LolA/LolB/LppX"/>
</dbReference>
<evidence type="ECO:0000256" key="3">
    <source>
        <dbReference type="ARBA" id="ARBA00022729"/>
    </source>
</evidence>
<keyword evidence="7" id="KW-1185">Reference proteome</keyword>
<dbReference type="Gene3D" id="2.50.20.10">
    <property type="entry name" value="Lipoprotein localisation LolA/LolB/LppX"/>
    <property type="match status" value="1"/>
</dbReference>
<feature type="region of interest" description="Disordered" evidence="5">
    <location>
        <begin position="184"/>
        <end position="245"/>
    </location>
</feature>
<keyword evidence="3" id="KW-0732">Signal</keyword>
<dbReference type="CDD" id="cd16325">
    <property type="entry name" value="LolA"/>
    <property type="match status" value="1"/>
</dbReference>